<dbReference type="Pfam" id="PF13424">
    <property type="entry name" value="TPR_12"/>
    <property type="match status" value="2"/>
</dbReference>
<feature type="repeat" description="TPR" evidence="1">
    <location>
        <begin position="135"/>
        <end position="168"/>
    </location>
</feature>
<dbReference type="SUPFAM" id="SSF48452">
    <property type="entry name" value="TPR-like"/>
    <property type="match status" value="2"/>
</dbReference>
<dbReference type="InterPro" id="IPR019734">
    <property type="entry name" value="TPR_rpt"/>
</dbReference>
<organism evidence="4 5">
    <name type="scientific">Adonisia turfae CCMR0081</name>
    <dbReference type="NCBI Taxonomy" id="2292702"/>
    <lineage>
        <taxon>Bacteria</taxon>
        <taxon>Bacillati</taxon>
        <taxon>Cyanobacteriota</taxon>
        <taxon>Adonisia</taxon>
        <taxon>Adonisia turfae</taxon>
    </lineage>
</organism>
<dbReference type="PROSITE" id="PS50005">
    <property type="entry name" value="TPR"/>
    <property type="match status" value="2"/>
</dbReference>
<protein>
    <submittedName>
        <fullName evidence="4">CHAT domain-containing protein</fullName>
    </submittedName>
</protein>
<dbReference type="EMBL" id="QXHD01000004">
    <property type="protein sequence ID" value="NEZ59272.1"/>
    <property type="molecule type" value="Genomic_DNA"/>
</dbReference>
<dbReference type="PANTHER" id="PTHR10098:SF108">
    <property type="entry name" value="TETRATRICOPEPTIDE REPEAT PROTEIN 28"/>
    <property type="match status" value="1"/>
</dbReference>
<gene>
    <name evidence="4" type="ORF">DXZ20_27235</name>
</gene>
<name>A0A6M0RU38_9CYAN</name>
<dbReference type="InterPro" id="IPR024983">
    <property type="entry name" value="CHAT_dom"/>
</dbReference>
<feature type="repeat" description="TPR" evidence="1">
    <location>
        <begin position="213"/>
        <end position="246"/>
    </location>
</feature>
<accession>A0A6M0RU38</accession>
<sequence length="810" mass="86931">MLHRYCLLLSCLLLLIPSSVAASGIPAGNSVRSTLAQTASSQELKDQADGLLQTGVTAYGENRLDDAIDSLQTALSLYQQINDTASLSLIWQTLALIYGQQGLVAFSAADYTAAITHYQQQLNVAQQLGDPSLTAQAFGNLGSAAVQAEQFDVAETYLQQSLALSQTDPLNQARALSLLAVTYSVLGNYDRLLNTAQELEEVATLTQNPSLQIQAAQSLGIAYFFQGDYPQALTYHQQVVTLAEALEDPYFQAIGRANVGETQLALKQPEIALETLPQALTLAQATGDPTLIGNVLGTLGLAHATLGNYGQATDLLQQRLQAEQAAGSLLGTAQTLNNLGNVAFLDDRLDEAAIYLQQAIRLWEDQRSTLGTDDQSRIQLFDTQVLTYRTLQQVFVAQGQPELALEVTEQGRARSFVEQLAKENPTPAQPKPTLAGLKRIAQEQQITVVEYALIVDNQEIFAPQRRDNQLQNQPMELLIWVVQPTGEIQFEQVDLTDYPALGDLVADARSDLGVLGRGGIKVVSTFDPEQQGNSLRQLHDILIAPIVQHLPPDPTEPVVVIPQESLLLVPFAALLDDDNRYLIEHHTLLSAPSLQALGFIQPASGSGAVVVGDPTMPEVPGFELAPLPGAEKEAIAIAPLLNTTPLLGEAATEATVVPQLANARWIHLATHGLLDYAGEDESITVPGAIALAAGDGQDGLLTATEIANLSLSAELVVLSACDTGRGEITGDGVVGLSRSLLLAGAEQVMVSLWAVPDAPTADLMQDFYQQVTKNPHLSYAQALRQAMLQAIEQDRTPREWAGFNLIGNSL</sequence>
<dbReference type="Pfam" id="PF13374">
    <property type="entry name" value="TPR_10"/>
    <property type="match status" value="1"/>
</dbReference>
<evidence type="ECO:0000259" key="3">
    <source>
        <dbReference type="Pfam" id="PF12770"/>
    </source>
</evidence>
<feature type="chain" id="PRO_5026691569" evidence="2">
    <location>
        <begin position="22"/>
        <end position="810"/>
    </location>
</feature>
<evidence type="ECO:0000313" key="4">
    <source>
        <dbReference type="EMBL" id="NEZ59272.1"/>
    </source>
</evidence>
<keyword evidence="2" id="KW-0732">Signal</keyword>
<feature type="signal peptide" evidence="2">
    <location>
        <begin position="1"/>
        <end position="21"/>
    </location>
</feature>
<keyword evidence="5" id="KW-1185">Reference proteome</keyword>
<dbReference type="AlphaFoldDB" id="A0A6M0RU38"/>
<dbReference type="Gene3D" id="1.25.40.10">
    <property type="entry name" value="Tetratricopeptide repeat domain"/>
    <property type="match status" value="2"/>
</dbReference>
<dbReference type="PANTHER" id="PTHR10098">
    <property type="entry name" value="RAPSYN-RELATED"/>
    <property type="match status" value="1"/>
</dbReference>
<dbReference type="Pfam" id="PF12770">
    <property type="entry name" value="CHAT"/>
    <property type="match status" value="1"/>
</dbReference>
<feature type="domain" description="CHAT" evidence="3">
    <location>
        <begin position="534"/>
        <end position="808"/>
    </location>
</feature>
<evidence type="ECO:0000256" key="2">
    <source>
        <dbReference type="SAM" id="SignalP"/>
    </source>
</evidence>
<evidence type="ECO:0000256" key="1">
    <source>
        <dbReference type="PROSITE-ProRule" id="PRU00339"/>
    </source>
</evidence>
<reference evidence="4 5" key="1">
    <citation type="journal article" date="2020" name="Microb. Ecol.">
        <title>Ecogenomics of the Marine Benthic Filamentous Cyanobacterium Adonisia.</title>
        <authorList>
            <person name="Walter J.M."/>
            <person name="Coutinho F.H."/>
            <person name="Leomil L."/>
            <person name="Hargreaves P.I."/>
            <person name="Campeao M.E."/>
            <person name="Vieira V.V."/>
            <person name="Silva B.S."/>
            <person name="Fistarol G.O."/>
            <person name="Salomon P.S."/>
            <person name="Sawabe T."/>
            <person name="Mino S."/>
            <person name="Hosokawa M."/>
            <person name="Miyashita H."/>
            <person name="Maruyama F."/>
            <person name="van Verk M.C."/>
            <person name="Dutilh B.E."/>
            <person name="Thompson C.C."/>
            <person name="Thompson F.L."/>
        </authorList>
    </citation>
    <scope>NUCLEOTIDE SEQUENCE [LARGE SCALE GENOMIC DNA]</scope>
    <source>
        <strain evidence="4 5">CCMR0081</strain>
    </source>
</reference>
<dbReference type="RefSeq" id="WP_163702203.1">
    <property type="nucleotide sequence ID" value="NZ_QXHD01000004.1"/>
</dbReference>
<keyword evidence="1" id="KW-0802">TPR repeat</keyword>
<dbReference type="InterPro" id="IPR011990">
    <property type="entry name" value="TPR-like_helical_dom_sf"/>
</dbReference>
<dbReference type="Proteomes" id="UP000481033">
    <property type="component" value="Unassembled WGS sequence"/>
</dbReference>
<dbReference type="SMART" id="SM00028">
    <property type="entry name" value="TPR"/>
    <property type="match status" value="7"/>
</dbReference>
<comment type="caution">
    <text evidence="4">The sequence shown here is derived from an EMBL/GenBank/DDBJ whole genome shotgun (WGS) entry which is preliminary data.</text>
</comment>
<proteinExistence type="predicted"/>
<evidence type="ECO:0000313" key="5">
    <source>
        <dbReference type="Proteomes" id="UP000481033"/>
    </source>
</evidence>